<evidence type="ECO:0000313" key="4">
    <source>
        <dbReference type="Proteomes" id="UP000290204"/>
    </source>
</evidence>
<feature type="transmembrane region" description="Helical" evidence="1">
    <location>
        <begin position="277"/>
        <end position="296"/>
    </location>
</feature>
<dbReference type="Proteomes" id="UP000290204">
    <property type="component" value="Unassembled WGS sequence"/>
</dbReference>
<keyword evidence="3" id="KW-0645">Protease</keyword>
<proteinExistence type="predicted"/>
<dbReference type="AlphaFoldDB" id="A0A4Q1CJF4"/>
<keyword evidence="3" id="KW-0482">Metalloprotease</keyword>
<reference evidence="3 4" key="1">
    <citation type="submission" date="2019-01" db="EMBL/GenBank/DDBJ databases">
        <title>Lacibacter sp. strain TTM-7.</title>
        <authorList>
            <person name="Chen W.-M."/>
        </authorList>
    </citation>
    <scope>NUCLEOTIDE SEQUENCE [LARGE SCALE GENOMIC DNA]</scope>
    <source>
        <strain evidence="3 4">TTM-7</strain>
    </source>
</reference>
<keyword evidence="1" id="KW-1133">Transmembrane helix</keyword>
<keyword evidence="1" id="KW-0812">Transmembrane</keyword>
<feature type="domain" description="CAAX prenyl protease 2/Lysostaphin resistance protein A-like" evidence="2">
    <location>
        <begin position="213"/>
        <end position="286"/>
    </location>
</feature>
<dbReference type="InterPro" id="IPR003675">
    <property type="entry name" value="Rce1/LyrA-like_dom"/>
</dbReference>
<gene>
    <name evidence="3" type="ORF">ESA94_08320</name>
</gene>
<keyword evidence="4" id="KW-1185">Reference proteome</keyword>
<dbReference type="GO" id="GO:0008237">
    <property type="term" value="F:metallopeptidase activity"/>
    <property type="evidence" value="ECO:0007669"/>
    <property type="project" value="UniProtKB-KW"/>
</dbReference>
<protein>
    <submittedName>
        <fullName evidence="3">CPBP family intramembrane metalloprotease</fullName>
    </submittedName>
</protein>
<dbReference type="RefSeq" id="WP_129130424.1">
    <property type="nucleotide sequence ID" value="NZ_SDHW01000002.1"/>
</dbReference>
<feature type="transmembrane region" description="Helical" evidence="1">
    <location>
        <begin position="49"/>
        <end position="70"/>
    </location>
</feature>
<dbReference type="OrthoDB" id="5525190at2"/>
<dbReference type="Pfam" id="PF02517">
    <property type="entry name" value="Rce1-like"/>
    <property type="match status" value="1"/>
</dbReference>
<comment type="caution">
    <text evidence="3">The sequence shown here is derived from an EMBL/GenBank/DDBJ whole genome shotgun (WGS) entry which is preliminary data.</text>
</comment>
<dbReference type="EMBL" id="SDHW01000002">
    <property type="protein sequence ID" value="RXK60464.1"/>
    <property type="molecule type" value="Genomic_DNA"/>
</dbReference>
<feature type="transmembrane region" description="Helical" evidence="1">
    <location>
        <begin position="213"/>
        <end position="232"/>
    </location>
</feature>
<feature type="transmembrane region" description="Helical" evidence="1">
    <location>
        <begin position="21"/>
        <end position="37"/>
    </location>
</feature>
<keyword evidence="1" id="KW-0472">Membrane</keyword>
<dbReference type="GO" id="GO:0080120">
    <property type="term" value="P:CAAX-box protein maturation"/>
    <property type="evidence" value="ECO:0007669"/>
    <property type="project" value="UniProtKB-ARBA"/>
</dbReference>
<feature type="transmembrane region" description="Helical" evidence="1">
    <location>
        <begin position="117"/>
        <end position="137"/>
    </location>
</feature>
<keyword evidence="3" id="KW-0378">Hydrolase</keyword>
<evidence type="ECO:0000256" key="1">
    <source>
        <dbReference type="SAM" id="Phobius"/>
    </source>
</evidence>
<feature type="transmembrane region" description="Helical" evidence="1">
    <location>
        <begin position="253"/>
        <end position="271"/>
    </location>
</feature>
<evidence type="ECO:0000259" key="2">
    <source>
        <dbReference type="Pfam" id="PF02517"/>
    </source>
</evidence>
<dbReference type="PROSITE" id="PS51257">
    <property type="entry name" value="PROKAR_LIPOPROTEIN"/>
    <property type="match status" value="1"/>
</dbReference>
<organism evidence="3 4">
    <name type="scientific">Lacibacter luteus</name>
    <dbReference type="NCBI Taxonomy" id="2508719"/>
    <lineage>
        <taxon>Bacteria</taxon>
        <taxon>Pseudomonadati</taxon>
        <taxon>Bacteroidota</taxon>
        <taxon>Chitinophagia</taxon>
        <taxon>Chitinophagales</taxon>
        <taxon>Chitinophagaceae</taxon>
        <taxon>Lacibacter</taxon>
    </lineage>
</organism>
<evidence type="ECO:0000313" key="3">
    <source>
        <dbReference type="EMBL" id="RXK60464.1"/>
    </source>
</evidence>
<feature type="transmembrane region" description="Helical" evidence="1">
    <location>
        <begin position="82"/>
        <end position="105"/>
    </location>
</feature>
<accession>A0A4Q1CJF4</accession>
<name>A0A4Q1CJF4_9BACT</name>
<dbReference type="GO" id="GO:0004175">
    <property type="term" value="F:endopeptidase activity"/>
    <property type="evidence" value="ECO:0007669"/>
    <property type="project" value="UniProtKB-ARBA"/>
</dbReference>
<feature type="transmembrane region" description="Helical" evidence="1">
    <location>
        <begin position="158"/>
        <end position="175"/>
    </location>
</feature>
<dbReference type="GO" id="GO:0006508">
    <property type="term" value="P:proteolysis"/>
    <property type="evidence" value="ECO:0007669"/>
    <property type="project" value="UniProtKB-KW"/>
</dbReference>
<sequence>MRKLITITAADLLQPASYKKYVVCFFIIALACAVNYYSSFPLWIRNQPFLFSLCWYSLLFFFFFFAGLFIESGFRFTQNKRVQFVFTVAPVLFALKVIAPFYLLLPGNIPAAYHNAFLQPMNWAGGVVLILSLLLLVHRLLEGRSGLYGSRKTQSLRIYFLLIACMLPLLLWASLQSDFAAVYPKAAVVQKQLGTAVHPLHYFLFEVAYASDFFTIEFFFRGFLIIALAKAMGRQCILPVALFYFSIHLGKPMMEAVSSFFGGLLLGSIAFNSKSIWGGLLVHISIALLMELFGFIF</sequence>